<dbReference type="EMBL" id="JAWDGP010002060">
    <property type="protein sequence ID" value="KAK3785795.1"/>
    <property type="molecule type" value="Genomic_DNA"/>
</dbReference>
<accession>A0AAE1AD94</accession>
<protein>
    <submittedName>
        <fullName evidence="1">Uncharacterized protein</fullName>
    </submittedName>
</protein>
<keyword evidence="2" id="KW-1185">Reference proteome</keyword>
<proteinExistence type="predicted"/>
<evidence type="ECO:0000313" key="1">
    <source>
        <dbReference type="EMBL" id="KAK3785795.1"/>
    </source>
</evidence>
<dbReference type="AlphaFoldDB" id="A0AAE1AD94"/>
<comment type="caution">
    <text evidence="1">The sequence shown here is derived from an EMBL/GenBank/DDBJ whole genome shotgun (WGS) entry which is preliminary data.</text>
</comment>
<name>A0AAE1AD94_9GAST</name>
<gene>
    <name evidence="1" type="ORF">RRG08_050816</name>
</gene>
<evidence type="ECO:0000313" key="2">
    <source>
        <dbReference type="Proteomes" id="UP001283361"/>
    </source>
</evidence>
<reference evidence="1" key="1">
    <citation type="journal article" date="2023" name="G3 (Bethesda)">
        <title>A reference genome for the long-term kleptoplast-retaining sea slug Elysia crispata morphotype clarki.</title>
        <authorList>
            <person name="Eastman K.E."/>
            <person name="Pendleton A.L."/>
            <person name="Shaikh M.A."/>
            <person name="Suttiyut T."/>
            <person name="Ogas R."/>
            <person name="Tomko P."/>
            <person name="Gavelis G."/>
            <person name="Widhalm J.R."/>
            <person name="Wisecaver J.H."/>
        </authorList>
    </citation>
    <scope>NUCLEOTIDE SEQUENCE</scope>
    <source>
        <strain evidence="1">ECLA1</strain>
    </source>
</reference>
<organism evidence="1 2">
    <name type="scientific">Elysia crispata</name>
    <name type="common">lettuce slug</name>
    <dbReference type="NCBI Taxonomy" id="231223"/>
    <lineage>
        <taxon>Eukaryota</taxon>
        <taxon>Metazoa</taxon>
        <taxon>Spiralia</taxon>
        <taxon>Lophotrochozoa</taxon>
        <taxon>Mollusca</taxon>
        <taxon>Gastropoda</taxon>
        <taxon>Heterobranchia</taxon>
        <taxon>Euthyneura</taxon>
        <taxon>Panpulmonata</taxon>
        <taxon>Sacoglossa</taxon>
        <taxon>Placobranchoidea</taxon>
        <taxon>Plakobranchidae</taxon>
        <taxon>Elysia</taxon>
    </lineage>
</organism>
<dbReference type="Proteomes" id="UP001283361">
    <property type="component" value="Unassembled WGS sequence"/>
</dbReference>
<sequence>MDCKPSERDDLLWPGVKFLKATETTYTSTFVAVKRAVKSINCDVSLPTKWSLSTSCKVTFPVMREKVERVSEVYDWMGPGWR</sequence>